<dbReference type="CDD" id="cd18543">
    <property type="entry name" value="ABC_6TM_Rv0194_D1_like"/>
    <property type="match status" value="1"/>
</dbReference>
<evidence type="ECO:0000256" key="5">
    <source>
        <dbReference type="ARBA" id="ARBA00022741"/>
    </source>
</evidence>
<dbReference type="Gene3D" id="3.40.50.300">
    <property type="entry name" value="P-loop containing nucleotide triphosphate hydrolases"/>
    <property type="match status" value="1"/>
</dbReference>
<feature type="transmembrane region" description="Helical" evidence="9">
    <location>
        <begin position="68"/>
        <end position="89"/>
    </location>
</feature>
<keyword evidence="6" id="KW-0067">ATP-binding</keyword>
<feature type="transmembrane region" description="Helical" evidence="9">
    <location>
        <begin position="29"/>
        <end position="53"/>
    </location>
</feature>
<dbReference type="InterPro" id="IPR003439">
    <property type="entry name" value="ABC_transporter-like_ATP-bd"/>
</dbReference>
<dbReference type="PANTHER" id="PTHR43394:SF1">
    <property type="entry name" value="ATP-BINDING CASSETTE SUB-FAMILY B MEMBER 10, MITOCHONDRIAL"/>
    <property type="match status" value="1"/>
</dbReference>
<dbReference type="PROSITE" id="PS50929">
    <property type="entry name" value="ABC_TM1F"/>
    <property type="match status" value="1"/>
</dbReference>
<reference evidence="12" key="1">
    <citation type="submission" date="2020-05" db="EMBL/GenBank/DDBJ databases">
        <authorList>
            <person name="Chiriac C."/>
            <person name="Salcher M."/>
            <person name="Ghai R."/>
            <person name="Kavagutti S V."/>
        </authorList>
    </citation>
    <scope>NUCLEOTIDE SEQUENCE</scope>
</reference>
<gene>
    <name evidence="12" type="ORF">UFOPK1413_00746</name>
</gene>
<evidence type="ECO:0000256" key="8">
    <source>
        <dbReference type="ARBA" id="ARBA00023136"/>
    </source>
</evidence>
<protein>
    <submittedName>
        <fullName evidence="12">Unannotated protein</fullName>
    </submittedName>
</protein>
<dbReference type="SUPFAM" id="SSF52540">
    <property type="entry name" value="P-loop containing nucleoside triphosphate hydrolases"/>
    <property type="match status" value="1"/>
</dbReference>
<dbReference type="InterPro" id="IPR036640">
    <property type="entry name" value="ABC1_TM_sf"/>
</dbReference>
<dbReference type="GO" id="GO:0016887">
    <property type="term" value="F:ATP hydrolysis activity"/>
    <property type="evidence" value="ECO:0007669"/>
    <property type="project" value="InterPro"/>
</dbReference>
<keyword evidence="5" id="KW-0547">Nucleotide-binding</keyword>
<feature type="transmembrane region" description="Helical" evidence="9">
    <location>
        <begin position="172"/>
        <end position="190"/>
    </location>
</feature>
<accession>A0A6J6BQB7</accession>
<evidence type="ECO:0000256" key="3">
    <source>
        <dbReference type="ARBA" id="ARBA00022475"/>
    </source>
</evidence>
<dbReference type="Gene3D" id="1.20.1560.10">
    <property type="entry name" value="ABC transporter type 1, transmembrane domain"/>
    <property type="match status" value="1"/>
</dbReference>
<dbReference type="PROSITE" id="PS50893">
    <property type="entry name" value="ABC_TRANSPORTER_2"/>
    <property type="match status" value="1"/>
</dbReference>
<dbReference type="InterPro" id="IPR039421">
    <property type="entry name" value="Type_1_exporter"/>
</dbReference>
<dbReference type="SUPFAM" id="SSF90123">
    <property type="entry name" value="ABC transporter transmembrane region"/>
    <property type="match status" value="1"/>
</dbReference>
<evidence type="ECO:0000259" key="10">
    <source>
        <dbReference type="PROSITE" id="PS50893"/>
    </source>
</evidence>
<feature type="domain" description="ABC transporter" evidence="10">
    <location>
        <begin position="349"/>
        <end position="593"/>
    </location>
</feature>
<keyword evidence="3" id="KW-1003">Cell membrane</keyword>
<dbReference type="InterPro" id="IPR017871">
    <property type="entry name" value="ABC_transporter-like_CS"/>
</dbReference>
<dbReference type="EMBL" id="CAEZSG010000113">
    <property type="protein sequence ID" value="CAB4541271.1"/>
    <property type="molecule type" value="Genomic_DNA"/>
</dbReference>
<dbReference type="GO" id="GO:0015421">
    <property type="term" value="F:ABC-type oligopeptide transporter activity"/>
    <property type="evidence" value="ECO:0007669"/>
    <property type="project" value="TreeGrafter"/>
</dbReference>
<dbReference type="InterPro" id="IPR027417">
    <property type="entry name" value="P-loop_NTPase"/>
</dbReference>
<feature type="transmembrane region" description="Helical" evidence="9">
    <location>
        <begin position="258"/>
        <end position="278"/>
    </location>
</feature>
<keyword evidence="4 9" id="KW-0812">Transmembrane</keyword>
<evidence type="ECO:0000256" key="9">
    <source>
        <dbReference type="SAM" id="Phobius"/>
    </source>
</evidence>
<dbReference type="SMART" id="SM00382">
    <property type="entry name" value="AAA"/>
    <property type="match status" value="1"/>
</dbReference>
<dbReference type="PANTHER" id="PTHR43394">
    <property type="entry name" value="ATP-DEPENDENT PERMEASE MDL1, MITOCHONDRIAL"/>
    <property type="match status" value="1"/>
</dbReference>
<evidence type="ECO:0000256" key="1">
    <source>
        <dbReference type="ARBA" id="ARBA00004651"/>
    </source>
</evidence>
<keyword evidence="2" id="KW-0813">Transport</keyword>
<evidence type="ECO:0000256" key="7">
    <source>
        <dbReference type="ARBA" id="ARBA00022989"/>
    </source>
</evidence>
<feature type="transmembrane region" description="Helical" evidence="9">
    <location>
        <begin position="290"/>
        <end position="312"/>
    </location>
</feature>
<dbReference type="Pfam" id="PF00664">
    <property type="entry name" value="ABC_membrane"/>
    <property type="match status" value="1"/>
</dbReference>
<evidence type="ECO:0000256" key="6">
    <source>
        <dbReference type="ARBA" id="ARBA00022840"/>
    </source>
</evidence>
<organism evidence="12">
    <name type="scientific">freshwater metagenome</name>
    <dbReference type="NCBI Taxonomy" id="449393"/>
    <lineage>
        <taxon>unclassified sequences</taxon>
        <taxon>metagenomes</taxon>
        <taxon>ecological metagenomes</taxon>
    </lineage>
</organism>
<dbReference type="InterPro" id="IPR011527">
    <property type="entry name" value="ABC1_TM_dom"/>
</dbReference>
<name>A0A6J6BQB7_9ZZZZ</name>
<keyword evidence="8 9" id="KW-0472">Membrane</keyword>
<feature type="transmembrane region" description="Helical" evidence="9">
    <location>
        <begin position="143"/>
        <end position="166"/>
    </location>
</feature>
<dbReference type="PROSITE" id="PS00211">
    <property type="entry name" value="ABC_TRANSPORTER_1"/>
    <property type="match status" value="1"/>
</dbReference>
<feature type="domain" description="ABC transmembrane type-1" evidence="11">
    <location>
        <begin position="33"/>
        <end position="315"/>
    </location>
</feature>
<proteinExistence type="predicted"/>
<dbReference type="InterPro" id="IPR003593">
    <property type="entry name" value="AAA+_ATPase"/>
</dbReference>
<evidence type="ECO:0000256" key="2">
    <source>
        <dbReference type="ARBA" id="ARBA00022448"/>
    </source>
</evidence>
<keyword evidence="7 9" id="KW-1133">Transmembrane helix</keyword>
<dbReference type="Pfam" id="PF00005">
    <property type="entry name" value="ABC_tran"/>
    <property type="match status" value="1"/>
</dbReference>
<sequence length="608" mass="64850">MPTSDTESSPPIGAIRGLARVLPFAGRDVYGLIAGMVISLISSGLALGIPIALEALVDGPLRGDDPTLVWPAVGLIALLGMLEALFIYLRRVAVLTPGTRIDSRIRNAVYDHLQNLPVAFHDKWQSGQLLSRAHTDVSLMRRWLSYGAVMLVGNSIAIVLGIAILFTWSPTLAILFLICSIPMFIFGSRFRNRFTGLSRAAQDQWGDVATSVEESVHGIRVLRSFGRGDDSLSRFAERTARGRNLEVAKGNARATLGFWLEWIPDFALAACLLAGVWLASEGDLTTGQLFAFFATAAVLAGPIESVGYLLALTLEAQSGLDRIFDIFDRTNTITSPAAPVVPTGSAGSLVFEDVHYRHEGGDGHVRDVLNGVSLEILPGETMAVVGATGSGKTVLTALPARLYDVTSGRILLDGVDVRDLSLDTLRTRVAMAFEDATLFSDTVRNNVLLGRHDLVDAPASESEAVLSQALSIAEAEFVYELPDGVDTIIGEQGLSLSGGQRQRLALARAIAAAPEVLVLDDPLSALDVETEARVEAALRKVLSTTTALVVAHRPSTVMLADRVALLDQGRITAVGTHSELLATSATYRHLISSLSDEPIDADDEGGTS</sequence>
<dbReference type="FunFam" id="3.40.50.300:FF:000854">
    <property type="entry name" value="Multidrug ABC transporter ATP-binding protein"/>
    <property type="match status" value="1"/>
</dbReference>
<evidence type="ECO:0000259" key="11">
    <source>
        <dbReference type="PROSITE" id="PS50929"/>
    </source>
</evidence>
<dbReference type="GO" id="GO:0005886">
    <property type="term" value="C:plasma membrane"/>
    <property type="evidence" value="ECO:0007669"/>
    <property type="project" value="UniProtKB-SubCell"/>
</dbReference>
<dbReference type="GO" id="GO:0005524">
    <property type="term" value="F:ATP binding"/>
    <property type="evidence" value="ECO:0007669"/>
    <property type="project" value="UniProtKB-KW"/>
</dbReference>
<evidence type="ECO:0000256" key="4">
    <source>
        <dbReference type="ARBA" id="ARBA00022692"/>
    </source>
</evidence>
<dbReference type="AlphaFoldDB" id="A0A6J6BQB7"/>
<comment type="subcellular location">
    <subcellularLocation>
        <location evidence="1">Cell membrane</location>
        <topology evidence="1">Multi-pass membrane protein</topology>
    </subcellularLocation>
</comment>
<evidence type="ECO:0000313" key="12">
    <source>
        <dbReference type="EMBL" id="CAB4541271.1"/>
    </source>
</evidence>